<evidence type="ECO:0000313" key="10">
    <source>
        <dbReference type="Proteomes" id="UP001316803"/>
    </source>
</evidence>
<feature type="compositionally biased region" description="Polar residues" evidence="8">
    <location>
        <begin position="218"/>
        <end position="230"/>
    </location>
</feature>
<proteinExistence type="inferred from homology"/>
<evidence type="ECO:0000256" key="4">
    <source>
        <dbReference type="ARBA" id="ARBA00022454"/>
    </source>
</evidence>
<keyword evidence="5" id="KW-0539">Nucleus</keyword>
<keyword evidence="4" id="KW-0158">Chromosome</keyword>
<evidence type="ECO:0000256" key="5">
    <source>
        <dbReference type="ARBA" id="ARBA00023242"/>
    </source>
</evidence>
<organism evidence="9 10">
    <name type="scientific">Knufia fluminis</name>
    <dbReference type="NCBI Taxonomy" id="191047"/>
    <lineage>
        <taxon>Eukaryota</taxon>
        <taxon>Fungi</taxon>
        <taxon>Dikarya</taxon>
        <taxon>Ascomycota</taxon>
        <taxon>Pezizomycotina</taxon>
        <taxon>Eurotiomycetes</taxon>
        <taxon>Chaetothyriomycetidae</taxon>
        <taxon>Chaetothyriales</taxon>
        <taxon>Trichomeriaceae</taxon>
        <taxon>Knufia</taxon>
    </lineage>
</organism>
<evidence type="ECO:0000256" key="8">
    <source>
        <dbReference type="SAM" id="MobiDB-lite"/>
    </source>
</evidence>
<dbReference type="Proteomes" id="UP001316803">
    <property type="component" value="Unassembled WGS sequence"/>
</dbReference>
<comment type="caution">
    <text evidence="9">The sequence shown here is derived from an EMBL/GenBank/DDBJ whole genome shotgun (WGS) entry which is preliminary data.</text>
</comment>
<evidence type="ECO:0000256" key="3">
    <source>
        <dbReference type="ARBA" id="ARBA00007321"/>
    </source>
</evidence>
<comment type="similarity">
    <text evidence="3">Belongs to the CENP-O/MCM21 family.</text>
</comment>
<evidence type="ECO:0000256" key="7">
    <source>
        <dbReference type="SAM" id="Coils"/>
    </source>
</evidence>
<dbReference type="PANTHER" id="PTHR14582:SF1">
    <property type="entry name" value="CENTROMERE PROTEIN O"/>
    <property type="match status" value="1"/>
</dbReference>
<comment type="subcellular location">
    <subcellularLocation>
        <location evidence="2">Chromosome</location>
        <location evidence="2">Centromere</location>
    </subcellularLocation>
    <subcellularLocation>
        <location evidence="1">Nucleus</location>
    </subcellularLocation>
</comment>
<evidence type="ECO:0000256" key="1">
    <source>
        <dbReference type="ARBA" id="ARBA00004123"/>
    </source>
</evidence>
<feature type="coiled-coil region" evidence="7">
    <location>
        <begin position="22"/>
        <end position="90"/>
    </location>
</feature>
<gene>
    <name evidence="9" type="ORF">OHC33_003744</name>
</gene>
<feature type="region of interest" description="Disordered" evidence="8">
    <location>
        <begin position="136"/>
        <end position="159"/>
    </location>
</feature>
<feature type="compositionally biased region" description="Polar residues" evidence="8">
    <location>
        <begin position="316"/>
        <end position="325"/>
    </location>
</feature>
<dbReference type="InterPro" id="IPR018464">
    <property type="entry name" value="CENP-O"/>
</dbReference>
<keyword evidence="10" id="KW-1185">Reference proteome</keyword>
<dbReference type="AlphaFoldDB" id="A0AAN8ESC4"/>
<keyword evidence="7" id="KW-0175">Coiled coil</keyword>
<dbReference type="GO" id="GO:0031511">
    <property type="term" value="C:Mis6-Sim4 complex"/>
    <property type="evidence" value="ECO:0007669"/>
    <property type="project" value="TreeGrafter"/>
</dbReference>
<feature type="compositionally biased region" description="Low complexity" evidence="8">
    <location>
        <begin position="257"/>
        <end position="273"/>
    </location>
</feature>
<feature type="region of interest" description="Disordered" evidence="8">
    <location>
        <begin position="316"/>
        <end position="339"/>
    </location>
</feature>
<protein>
    <submittedName>
        <fullName evidence="9">Uncharacterized protein</fullName>
    </submittedName>
</protein>
<dbReference type="EMBL" id="JAKLMC020000007">
    <property type="protein sequence ID" value="KAK5955065.1"/>
    <property type="molecule type" value="Genomic_DNA"/>
</dbReference>
<evidence type="ECO:0000313" key="9">
    <source>
        <dbReference type="EMBL" id="KAK5955065.1"/>
    </source>
</evidence>
<feature type="region of interest" description="Disordered" evidence="8">
    <location>
        <begin position="203"/>
        <end position="280"/>
    </location>
</feature>
<accession>A0AAN8ESC4</accession>
<dbReference type="Pfam" id="PF09496">
    <property type="entry name" value="CENP-O"/>
    <property type="match status" value="1"/>
</dbReference>
<dbReference type="GO" id="GO:0005634">
    <property type="term" value="C:nucleus"/>
    <property type="evidence" value="ECO:0007669"/>
    <property type="project" value="UniProtKB-SubCell"/>
</dbReference>
<name>A0AAN8ESC4_9EURO</name>
<dbReference type="PANTHER" id="PTHR14582">
    <property type="entry name" value="INNER KINETOCHORE SUBUNIT MAL2"/>
    <property type="match status" value="1"/>
</dbReference>
<reference evidence="9 10" key="1">
    <citation type="submission" date="2022-12" db="EMBL/GenBank/DDBJ databases">
        <title>Genomic features and morphological characterization of a novel Knufia sp. strain isolated from spacecraft assembly facility.</title>
        <authorList>
            <person name="Teixeira M."/>
            <person name="Chander A.M."/>
            <person name="Stajich J.E."/>
            <person name="Venkateswaran K."/>
        </authorList>
    </citation>
    <scope>NUCLEOTIDE SEQUENCE [LARGE SCALE GENOMIC DNA]</scope>
    <source>
        <strain evidence="9 10">FJI-L2-BK-P2</strain>
    </source>
</reference>
<feature type="compositionally biased region" description="Polar residues" evidence="8">
    <location>
        <begin position="243"/>
        <end position="256"/>
    </location>
</feature>
<keyword evidence="6" id="KW-0137">Centromere</keyword>
<evidence type="ECO:0000256" key="6">
    <source>
        <dbReference type="ARBA" id="ARBA00023328"/>
    </source>
</evidence>
<evidence type="ECO:0000256" key="2">
    <source>
        <dbReference type="ARBA" id="ARBA00004584"/>
    </source>
</evidence>
<sequence length="446" mass="49855">MLSSSPPPPPSPVSQTRNIDLETHLDAEIQRVRQQIANLHKQKNQLSSALLGSTRVQKHVHDRKSGKNGNDKLQEKLEEAIAREKVENDTKVYRLAMGVTSFPFTDPAPERRGEAAMVGVRFDLAPARFASGQVATKTDNGDERAEMQQQHPAGPEDGTENTFFVMLRRLQHQGRTYLKVHHHTIPGHIDVDGYAEQYLPLPDALRDGDENMGMDVDNANSTRQGSQSQPFEDDSGIDVTQDIHANTDGNTNSNTISHASSTEPTTTSTATTHNNIHGNNQNLHTFVKTLRDDLQSWRNRVKSINHLRHELNLQDSSHQAASNEGASPCPSSPRLNPISQPEAKYNVQSLTRTTNDARQLQIIWADQTLGILRINYDGTIDRAVVYGTHTRTVTHGDSVVGNETEQPHVRMHEVERLLMVNEDGEEVMVRDLVDRLRVIEERVFSA</sequence>